<dbReference type="OrthoDB" id="2014563at2759"/>
<feature type="transmembrane region" description="Helical" evidence="1">
    <location>
        <begin position="87"/>
        <end position="108"/>
    </location>
</feature>
<evidence type="ECO:0000256" key="1">
    <source>
        <dbReference type="SAM" id="Phobius"/>
    </source>
</evidence>
<keyword evidence="1" id="KW-1133">Transmembrane helix</keyword>
<dbReference type="Proteomes" id="UP000612055">
    <property type="component" value="Unassembled WGS sequence"/>
</dbReference>
<gene>
    <name evidence="2" type="ORF">HYH03_018143</name>
</gene>
<keyword evidence="1" id="KW-0472">Membrane</keyword>
<keyword evidence="1" id="KW-0812">Transmembrane</keyword>
<dbReference type="AlphaFoldDB" id="A0A836BN81"/>
<protein>
    <submittedName>
        <fullName evidence="2">Uncharacterized protein</fullName>
    </submittedName>
</protein>
<sequence>MPGRRGGVFAAAKASWDKKLYDLIDPTITPRTLLNEGSVFAVMAVWAMFSTDQSFPLAAAFAYSVYKFQSKRVKRDPEGPFFGGNPIVGAIASTVIVLGLACGVMALVSTPLAPLVGASIRQVGTFLVVMTLGLANVYLK</sequence>
<dbReference type="EMBL" id="JAEHOE010000195">
    <property type="protein sequence ID" value="KAG2482966.1"/>
    <property type="molecule type" value="Genomic_DNA"/>
</dbReference>
<accession>A0A836BN81</accession>
<evidence type="ECO:0000313" key="2">
    <source>
        <dbReference type="EMBL" id="KAG2482966.1"/>
    </source>
</evidence>
<reference evidence="2" key="1">
    <citation type="journal article" date="2020" name="bioRxiv">
        <title>Comparative genomics of Chlamydomonas.</title>
        <authorList>
            <person name="Craig R.J."/>
            <person name="Hasan A.R."/>
            <person name="Ness R.W."/>
            <person name="Keightley P.D."/>
        </authorList>
    </citation>
    <scope>NUCLEOTIDE SEQUENCE</scope>
    <source>
        <strain evidence="2">CCAP 11/70</strain>
    </source>
</reference>
<keyword evidence="3" id="KW-1185">Reference proteome</keyword>
<organism evidence="2 3">
    <name type="scientific">Edaphochlamys debaryana</name>
    <dbReference type="NCBI Taxonomy" id="47281"/>
    <lineage>
        <taxon>Eukaryota</taxon>
        <taxon>Viridiplantae</taxon>
        <taxon>Chlorophyta</taxon>
        <taxon>core chlorophytes</taxon>
        <taxon>Chlorophyceae</taxon>
        <taxon>CS clade</taxon>
        <taxon>Chlamydomonadales</taxon>
        <taxon>Chlamydomonadales incertae sedis</taxon>
        <taxon>Edaphochlamys</taxon>
    </lineage>
</organism>
<feature type="transmembrane region" description="Helical" evidence="1">
    <location>
        <begin position="120"/>
        <end position="139"/>
    </location>
</feature>
<feature type="transmembrane region" description="Helical" evidence="1">
    <location>
        <begin position="39"/>
        <end position="66"/>
    </location>
</feature>
<evidence type="ECO:0000313" key="3">
    <source>
        <dbReference type="Proteomes" id="UP000612055"/>
    </source>
</evidence>
<name>A0A836BN81_9CHLO</name>
<comment type="caution">
    <text evidence="2">The sequence shown here is derived from an EMBL/GenBank/DDBJ whole genome shotgun (WGS) entry which is preliminary data.</text>
</comment>
<proteinExistence type="predicted"/>